<evidence type="ECO:0008006" key="4">
    <source>
        <dbReference type="Google" id="ProtNLM"/>
    </source>
</evidence>
<evidence type="ECO:0000313" key="2">
    <source>
        <dbReference type="EMBL" id="PJR03718.1"/>
    </source>
</evidence>
<name>A0A2M9R4D4_9FLAO</name>
<comment type="caution">
    <text evidence="2">The sequence shown here is derived from an EMBL/GenBank/DDBJ whole genome shotgun (WGS) entry which is preliminary data.</text>
</comment>
<reference evidence="2 3" key="1">
    <citation type="submission" date="2017-06" db="EMBL/GenBank/DDBJ databases">
        <title>Description of Avrilella dinanensis gen. nov. sp. nov.</title>
        <authorList>
            <person name="Leyer C."/>
            <person name="Sassi M."/>
            <person name="Minet J."/>
            <person name="Kayal S."/>
            <person name="Cattoir V."/>
        </authorList>
    </citation>
    <scope>NUCLEOTIDE SEQUENCE [LARGE SCALE GENOMIC DNA]</scope>
    <source>
        <strain evidence="2 3">UR159</strain>
    </source>
</reference>
<dbReference type="RefSeq" id="WP_100677286.1">
    <property type="nucleotide sequence ID" value="NZ_NIPO01000001.1"/>
</dbReference>
<feature type="transmembrane region" description="Helical" evidence="1">
    <location>
        <begin position="195"/>
        <end position="217"/>
    </location>
</feature>
<keyword evidence="1" id="KW-0812">Transmembrane</keyword>
<keyword evidence="1" id="KW-1133">Transmembrane helix</keyword>
<organism evidence="2 3">
    <name type="scientific">Avrilella dinanensis</name>
    <dbReference type="NCBI Taxonomy" id="2008672"/>
    <lineage>
        <taxon>Bacteria</taxon>
        <taxon>Pseudomonadati</taxon>
        <taxon>Bacteroidota</taxon>
        <taxon>Flavobacteriia</taxon>
        <taxon>Flavobacteriales</taxon>
        <taxon>Flavobacteriaceae</taxon>
        <taxon>Avrilella</taxon>
    </lineage>
</organism>
<feature type="transmembrane region" description="Helical" evidence="1">
    <location>
        <begin position="15"/>
        <end position="34"/>
    </location>
</feature>
<dbReference type="EMBL" id="NIPO01000001">
    <property type="protein sequence ID" value="PJR03718.1"/>
    <property type="molecule type" value="Genomic_DNA"/>
</dbReference>
<dbReference type="OrthoDB" id="1438590at2"/>
<gene>
    <name evidence="2" type="ORF">CDL10_03655</name>
</gene>
<feature type="transmembrane region" description="Helical" evidence="1">
    <location>
        <begin position="64"/>
        <end position="86"/>
    </location>
</feature>
<dbReference type="Pfam" id="PF14093">
    <property type="entry name" value="DUF4271"/>
    <property type="match status" value="1"/>
</dbReference>
<dbReference type="AlphaFoldDB" id="A0A2M9R4D4"/>
<dbReference type="InterPro" id="IPR025367">
    <property type="entry name" value="DUF4271"/>
</dbReference>
<protein>
    <recommendedName>
        <fullName evidence="4">DUF4271 domain-containing protein</fullName>
    </recommendedName>
</protein>
<evidence type="ECO:0000313" key="3">
    <source>
        <dbReference type="Proteomes" id="UP000231960"/>
    </source>
</evidence>
<proteinExistence type="predicted"/>
<sequence length="221" mass="26286">MDILYQNRELWSVDWAIGLFVLAFTVLAINRLMYHFRFEEFIKLPVSDKYVKIYRDPANLKSSFTISMFAVQLIAFSFVILLFLGAKNYLNQYSWIDFVKVINVLILFVLAKYLIDKIISELFDIQVFADRYNLMKVNYRTYLGVVLLPLSMLMFFQPRLLNIGLWIALAMVGFINILLFVKIYQTNRKTITGNLFYFILYLCTLEIAPYLILYKWIENYK</sequence>
<feature type="transmembrane region" description="Helical" evidence="1">
    <location>
        <begin position="98"/>
        <end position="115"/>
    </location>
</feature>
<accession>A0A2M9R4D4</accession>
<feature type="transmembrane region" description="Helical" evidence="1">
    <location>
        <begin position="163"/>
        <end position="183"/>
    </location>
</feature>
<dbReference type="Proteomes" id="UP000231960">
    <property type="component" value="Unassembled WGS sequence"/>
</dbReference>
<evidence type="ECO:0000256" key="1">
    <source>
        <dbReference type="SAM" id="Phobius"/>
    </source>
</evidence>
<keyword evidence="1" id="KW-0472">Membrane</keyword>
<keyword evidence="3" id="KW-1185">Reference proteome</keyword>
<feature type="transmembrane region" description="Helical" evidence="1">
    <location>
        <begin position="139"/>
        <end position="157"/>
    </location>
</feature>